<protein>
    <recommendedName>
        <fullName evidence="2">Aminotransferase class IV</fullName>
    </recommendedName>
</protein>
<dbReference type="EMBL" id="UINC01002449">
    <property type="protein sequence ID" value="SUZ96802.1"/>
    <property type="molecule type" value="Genomic_DNA"/>
</dbReference>
<sequence length="67" mass="7350">MESLATTGGVTWLNGDIWRDADTPAAGATLFHDRGFVLGDGLFETLVVRRGQPVLWREHIDRLLATG</sequence>
<name>A0A381RY85_9ZZZZ</name>
<organism evidence="1">
    <name type="scientific">marine metagenome</name>
    <dbReference type="NCBI Taxonomy" id="408172"/>
    <lineage>
        <taxon>unclassified sequences</taxon>
        <taxon>metagenomes</taxon>
        <taxon>ecological metagenomes</taxon>
    </lineage>
</organism>
<dbReference type="Gene3D" id="3.30.470.10">
    <property type="match status" value="1"/>
</dbReference>
<reference evidence="1" key="1">
    <citation type="submission" date="2018-05" db="EMBL/GenBank/DDBJ databases">
        <authorList>
            <person name="Lanie J.A."/>
            <person name="Ng W.-L."/>
            <person name="Kazmierczak K.M."/>
            <person name="Andrzejewski T.M."/>
            <person name="Davidsen T.M."/>
            <person name="Wayne K.J."/>
            <person name="Tettelin H."/>
            <person name="Glass J.I."/>
            <person name="Rusch D."/>
            <person name="Podicherti R."/>
            <person name="Tsui H.-C.T."/>
            <person name="Winkler M.E."/>
        </authorList>
    </citation>
    <scope>NUCLEOTIDE SEQUENCE</scope>
</reference>
<evidence type="ECO:0008006" key="2">
    <source>
        <dbReference type="Google" id="ProtNLM"/>
    </source>
</evidence>
<feature type="non-terminal residue" evidence="1">
    <location>
        <position position="67"/>
    </location>
</feature>
<accession>A0A381RY85</accession>
<dbReference type="InterPro" id="IPR043131">
    <property type="entry name" value="BCAT-like_N"/>
</dbReference>
<evidence type="ECO:0000313" key="1">
    <source>
        <dbReference type="EMBL" id="SUZ96802.1"/>
    </source>
</evidence>
<proteinExistence type="predicted"/>
<dbReference type="InterPro" id="IPR036038">
    <property type="entry name" value="Aminotransferase-like"/>
</dbReference>
<dbReference type="AlphaFoldDB" id="A0A381RY85"/>
<dbReference type="SUPFAM" id="SSF56752">
    <property type="entry name" value="D-aminoacid aminotransferase-like PLP-dependent enzymes"/>
    <property type="match status" value="1"/>
</dbReference>
<dbReference type="GO" id="GO:0003824">
    <property type="term" value="F:catalytic activity"/>
    <property type="evidence" value="ECO:0007669"/>
    <property type="project" value="InterPro"/>
</dbReference>
<gene>
    <name evidence="1" type="ORF">METZ01_LOCUS49656</name>
</gene>